<evidence type="ECO:0000256" key="1">
    <source>
        <dbReference type="SAM" id="MobiDB-lite"/>
    </source>
</evidence>
<feature type="region of interest" description="Disordered" evidence="1">
    <location>
        <begin position="39"/>
        <end position="70"/>
    </location>
</feature>
<evidence type="ECO:0000313" key="2">
    <source>
        <dbReference type="EnsemblPlants" id="TuG1812G0300004591.01.T01"/>
    </source>
</evidence>
<dbReference type="AlphaFoldDB" id="A0A8R7U0Z2"/>
<reference evidence="2" key="2">
    <citation type="submission" date="2018-03" db="EMBL/GenBank/DDBJ databases">
        <title>The Triticum urartu genome reveals the dynamic nature of wheat genome evolution.</title>
        <authorList>
            <person name="Ling H."/>
            <person name="Ma B."/>
            <person name="Shi X."/>
            <person name="Liu H."/>
            <person name="Dong L."/>
            <person name="Sun H."/>
            <person name="Cao Y."/>
            <person name="Gao Q."/>
            <person name="Zheng S."/>
            <person name="Li Y."/>
            <person name="Yu Y."/>
            <person name="Du H."/>
            <person name="Qi M."/>
            <person name="Li Y."/>
            <person name="Yu H."/>
            <person name="Cui Y."/>
            <person name="Wang N."/>
            <person name="Chen C."/>
            <person name="Wu H."/>
            <person name="Zhao Y."/>
            <person name="Zhang J."/>
            <person name="Li Y."/>
            <person name="Zhou W."/>
            <person name="Zhang B."/>
            <person name="Hu W."/>
            <person name="Eijk M."/>
            <person name="Tang J."/>
            <person name="Witsenboer H."/>
            <person name="Zhao S."/>
            <person name="Li Z."/>
            <person name="Zhang A."/>
            <person name="Wang D."/>
            <person name="Liang C."/>
        </authorList>
    </citation>
    <scope>NUCLEOTIDE SEQUENCE [LARGE SCALE GENOMIC DNA]</scope>
    <source>
        <strain evidence="2">cv. G1812</strain>
    </source>
</reference>
<proteinExistence type="predicted"/>
<sequence>MVLKVVWLSPPPLLDDAALLLDHFIKIAYAEVKTSQTDDQCLSPSVLERPPREPSRRMWRPPSGGARVKEEYDDAWSGMGYQPSPSSGGARVKDEFVSTLSAVAARSTGQSRSSSRQDTQQVFRIPHTAVLGMLLAHLGLSPAQYERVGHEDGKTHVVNCL</sequence>
<reference evidence="2" key="3">
    <citation type="submission" date="2022-06" db="UniProtKB">
        <authorList>
            <consortium name="EnsemblPlants"/>
        </authorList>
    </citation>
    <scope>IDENTIFICATION</scope>
</reference>
<dbReference type="Proteomes" id="UP000015106">
    <property type="component" value="Chromosome 3"/>
</dbReference>
<reference evidence="3" key="1">
    <citation type="journal article" date="2013" name="Nature">
        <title>Draft genome of the wheat A-genome progenitor Triticum urartu.</title>
        <authorList>
            <person name="Ling H.Q."/>
            <person name="Zhao S."/>
            <person name="Liu D."/>
            <person name="Wang J."/>
            <person name="Sun H."/>
            <person name="Zhang C."/>
            <person name="Fan H."/>
            <person name="Li D."/>
            <person name="Dong L."/>
            <person name="Tao Y."/>
            <person name="Gao C."/>
            <person name="Wu H."/>
            <person name="Li Y."/>
            <person name="Cui Y."/>
            <person name="Guo X."/>
            <person name="Zheng S."/>
            <person name="Wang B."/>
            <person name="Yu K."/>
            <person name="Liang Q."/>
            <person name="Yang W."/>
            <person name="Lou X."/>
            <person name="Chen J."/>
            <person name="Feng M."/>
            <person name="Jian J."/>
            <person name="Zhang X."/>
            <person name="Luo G."/>
            <person name="Jiang Y."/>
            <person name="Liu J."/>
            <person name="Wang Z."/>
            <person name="Sha Y."/>
            <person name="Zhang B."/>
            <person name="Wu H."/>
            <person name="Tang D."/>
            <person name="Shen Q."/>
            <person name="Xue P."/>
            <person name="Zou S."/>
            <person name="Wang X."/>
            <person name="Liu X."/>
            <person name="Wang F."/>
            <person name="Yang Y."/>
            <person name="An X."/>
            <person name="Dong Z."/>
            <person name="Zhang K."/>
            <person name="Zhang X."/>
            <person name="Luo M.C."/>
            <person name="Dvorak J."/>
            <person name="Tong Y."/>
            <person name="Wang J."/>
            <person name="Yang H."/>
            <person name="Li Z."/>
            <person name="Wang D."/>
            <person name="Zhang A."/>
            <person name="Wang J."/>
        </authorList>
    </citation>
    <scope>NUCLEOTIDE SEQUENCE</scope>
    <source>
        <strain evidence="3">cv. G1812</strain>
    </source>
</reference>
<organism evidence="2 3">
    <name type="scientific">Triticum urartu</name>
    <name type="common">Red wild einkorn</name>
    <name type="synonym">Crithodium urartu</name>
    <dbReference type="NCBI Taxonomy" id="4572"/>
    <lineage>
        <taxon>Eukaryota</taxon>
        <taxon>Viridiplantae</taxon>
        <taxon>Streptophyta</taxon>
        <taxon>Embryophyta</taxon>
        <taxon>Tracheophyta</taxon>
        <taxon>Spermatophyta</taxon>
        <taxon>Magnoliopsida</taxon>
        <taxon>Liliopsida</taxon>
        <taxon>Poales</taxon>
        <taxon>Poaceae</taxon>
        <taxon>BOP clade</taxon>
        <taxon>Pooideae</taxon>
        <taxon>Triticodae</taxon>
        <taxon>Triticeae</taxon>
        <taxon>Triticinae</taxon>
        <taxon>Triticum</taxon>
    </lineage>
</organism>
<accession>A0A8R7U0Z2</accession>
<evidence type="ECO:0000313" key="3">
    <source>
        <dbReference type="Proteomes" id="UP000015106"/>
    </source>
</evidence>
<dbReference type="EnsemblPlants" id="TuG1812G0300004591.01.T01">
    <property type="protein sequence ID" value="TuG1812G0300004591.01.T01"/>
    <property type="gene ID" value="TuG1812G0300004591.01"/>
</dbReference>
<protein>
    <submittedName>
        <fullName evidence="2">Uncharacterized protein</fullName>
    </submittedName>
</protein>
<keyword evidence="3" id="KW-1185">Reference proteome</keyword>
<name>A0A8R7U0Z2_TRIUA</name>
<dbReference type="Gramene" id="TuG1812G0300004591.01.T01">
    <property type="protein sequence ID" value="TuG1812G0300004591.01.T01"/>
    <property type="gene ID" value="TuG1812G0300004591.01"/>
</dbReference>